<reference evidence="2" key="2">
    <citation type="submission" date="2020-04" db="EMBL/GenBank/DDBJ databases">
        <authorList>
            <person name="Santos R.A.C."/>
            <person name="Steenwyk J.L."/>
            <person name="Rivero-Menendez O."/>
            <person name="Mead M.E."/>
            <person name="Silva L.P."/>
            <person name="Bastos R.W."/>
            <person name="Alastruey-Izquierdo A."/>
            <person name="Goldman G.H."/>
            <person name="Rokas A."/>
        </authorList>
    </citation>
    <scope>NUCLEOTIDE SEQUENCE</scope>
    <source>
        <strain evidence="2">CNM-CM6805</strain>
    </source>
</reference>
<proteinExistence type="predicted"/>
<evidence type="ECO:0000256" key="1">
    <source>
        <dbReference type="SAM" id="MobiDB-lite"/>
    </source>
</evidence>
<feature type="compositionally biased region" description="Basic and acidic residues" evidence="1">
    <location>
        <begin position="36"/>
        <end position="50"/>
    </location>
</feature>
<evidence type="ECO:0000313" key="2">
    <source>
        <dbReference type="EMBL" id="KAF4243865.1"/>
    </source>
</evidence>
<dbReference type="Proteomes" id="UP000653565">
    <property type="component" value="Unassembled WGS sequence"/>
</dbReference>
<feature type="region of interest" description="Disordered" evidence="1">
    <location>
        <begin position="27"/>
        <end position="54"/>
    </location>
</feature>
<organism evidence="2 3">
    <name type="scientific">Aspergillus fumigatiaffinis</name>
    <dbReference type="NCBI Taxonomy" id="340414"/>
    <lineage>
        <taxon>Eukaryota</taxon>
        <taxon>Fungi</taxon>
        <taxon>Dikarya</taxon>
        <taxon>Ascomycota</taxon>
        <taxon>Pezizomycotina</taxon>
        <taxon>Eurotiomycetes</taxon>
        <taxon>Eurotiomycetidae</taxon>
        <taxon>Eurotiales</taxon>
        <taxon>Aspergillaceae</taxon>
        <taxon>Aspergillus</taxon>
        <taxon>Aspergillus subgen. Fumigati</taxon>
    </lineage>
</organism>
<protein>
    <submittedName>
        <fullName evidence="2">Uncharacterized protein</fullName>
    </submittedName>
</protein>
<dbReference type="OrthoDB" id="10484479at2759"/>
<sequence length="200" mass="22717">MVTTRSTRRARGVVVIEAVPVISVAISRRQQKKKNREQSNKSKKMSDGEKTWTIPDFNIPANREELEELAKRGKVPPVNELEQQAFASGSQITQIQFAALRIISRISIHGWWLTTSDNMFSRMSELTSAGFHPMVKIWVENPHGVEFIYKIYGVSTKKIIRSRNVIFAEEPQSSNKPDVATTSTSSINAVNRPLMRRISY</sequence>
<name>A0A8H4H866_9EURO</name>
<comment type="caution">
    <text evidence="2">The sequence shown here is derived from an EMBL/GenBank/DDBJ whole genome shotgun (WGS) entry which is preliminary data.</text>
</comment>
<reference evidence="2" key="1">
    <citation type="journal article" date="2020" name="bioRxiv">
        <title>Genomic and phenotypic heterogeneity of clinical isolates of the human pathogens Aspergillus fumigatus, Aspergillus lentulus and Aspergillus fumigatiaffinis.</title>
        <authorList>
            <person name="dos Santos R.A.C."/>
            <person name="Steenwyk J.L."/>
            <person name="Rivero-Menendez O."/>
            <person name="Mead M.E."/>
            <person name="Silva L.P."/>
            <person name="Bastos R.W."/>
            <person name="Alastruey-Izquierdo A."/>
            <person name="Goldman G.H."/>
            <person name="Rokas A."/>
        </authorList>
    </citation>
    <scope>NUCLEOTIDE SEQUENCE</scope>
    <source>
        <strain evidence="2">CNM-CM6805</strain>
    </source>
</reference>
<dbReference type="AlphaFoldDB" id="A0A8H4H866"/>
<keyword evidence="3" id="KW-1185">Reference proteome</keyword>
<dbReference type="EMBL" id="JAAAPX010000009">
    <property type="protein sequence ID" value="KAF4243865.1"/>
    <property type="molecule type" value="Genomic_DNA"/>
</dbReference>
<evidence type="ECO:0000313" key="3">
    <source>
        <dbReference type="Proteomes" id="UP000653565"/>
    </source>
</evidence>
<accession>A0A8H4H866</accession>
<gene>
    <name evidence="2" type="ORF">CNMCM6805_010376</name>
</gene>